<evidence type="ECO:0008006" key="3">
    <source>
        <dbReference type="Google" id="ProtNLM"/>
    </source>
</evidence>
<keyword evidence="2" id="KW-1185">Reference proteome</keyword>
<dbReference type="PANTHER" id="PTHR47331:SF1">
    <property type="entry name" value="GAG-LIKE PROTEIN"/>
    <property type="match status" value="1"/>
</dbReference>
<proteinExistence type="predicted"/>
<protein>
    <recommendedName>
        <fullName evidence="3">Integrase catalytic domain-containing protein</fullName>
    </recommendedName>
</protein>
<dbReference type="InterPro" id="IPR036397">
    <property type="entry name" value="RNaseH_sf"/>
</dbReference>
<sequence length="103" mass="11584">MKSEQIRWPRLADYLAEKGIEWKFIPPSAPHFGGFWKAAVRSFKFHLKRAVGTQHVTYEKLNTLIIGVEAVLNSCPLEPVTSDPDELCVLTPRSKSTGMSLLT</sequence>
<reference evidence="1 2" key="1">
    <citation type="journal article" date="2024" name="bioRxiv">
        <title>A reference genome for Trichogramma kaykai: A tiny desert-dwelling parasitoid wasp with competing sex-ratio distorters.</title>
        <authorList>
            <person name="Culotta J."/>
            <person name="Lindsey A.R."/>
        </authorList>
    </citation>
    <scope>NUCLEOTIDE SEQUENCE [LARGE SCALE GENOMIC DNA]</scope>
    <source>
        <strain evidence="1 2">KSX58</strain>
    </source>
</reference>
<dbReference type="Gene3D" id="3.30.420.10">
    <property type="entry name" value="Ribonuclease H-like superfamily/Ribonuclease H"/>
    <property type="match status" value="1"/>
</dbReference>
<dbReference type="Proteomes" id="UP001627154">
    <property type="component" value="Unassembled WGS sequence"/>
</dbReference>
<accession>A0ABD2W978</accession>
<name>A0ABD2W978_9HYME</name>
<evidence type="ECO:0000313" key="1">
    <source>
        <dbReference type="EMBL" id="KAL3389662.1"/>
    </source>
</evidence>
<dbReference type="EMBL" id="JBJJXI010000123">
    <property type="protein sequence ID" value="KAL3389662.1"/>
    <property type="molecule type" value="Genomic_DNA"/>
</dbReference>
<comment type="caution">
    <text evidence="1">The sequence shown here is derived from an EMBL/GenBank/DDBJ whole genome shotgun (WGS) entry which is preliminary data.</text>
</comment>
<organism evidence="1 2">
    <name type="scientific">Trichogramma kaykai</name>
    <dbReference type="NCBI Taxonomy" id="54128"/>
    <lineage>
        <taxon>Eukaryota</taxon>
        <taxon>Metazoa</taxon>
        <taxon>Ecdysozoa</taxon>
        <taxon>Arthropoda</taxon>
        <taxon>Hexapoda</taxon>
        <taxon>Insecta</taxon>
        <taxon>Pterygota</taxon>
        <taxon>Neoptera</taxon>
        <taxon>Endopterygota</taxon>
        <taxon>Hymenoptera</taxon>
        <taxon>Apocrita</taxon>
        <taxon>Proctotrupomorpha</taxon>
        <taxon>Chalcidoidea</taxon>
        <taxon>Trichogrammatidae</taxon>
        <taxon>Trichogramma</taxon>
    </lineage>
</organism>
<dbReference type="SUPFAM" id="SSF53098">
    <property type="entry name" value="Ribonuclease H-like"/>
    <property type="match status" value="1"/>
</dbReference>
<evidence type="ECO:0000313" key="2">
    <source>
        <dbReference type="Proteomes" id="UP001627154"/>
    </source>
</evidence>
<gene>
    <name evidence="1" type="ORF">TKK_015850</name>
</gene>
<dbReference type="AlphaFoldDB" id="A0ABD2W978"/>
<dbReference type="PANTHER" id="PTHR47331">
    <property type="entry name" value="PHD-TYPE DOMAIN-CONTAINING PROTEIN"/>
    <property type="match status" value="1"/>
</dbReference>
<dbReference type="InterPro" id="IPR012337">
    <property type="entry name" value="RNaseH-like_sf"/>
</dbReference>